<feature type="transmembrane region" description="Helical" evidence="1">
    <location>
        <begin position="63"/>
        <end position="87"/>
    </location>
</feature>
<gene>
    <name evidence="2" type="ORF">BGZ96_001518</name>
</gene>
<dbReference type="EMBL" id="JAAAIM010001255">
    <property type="protein sequence ID" value="KAG0280578.1"/>
    <property type="molecule type" value="Genomic_DNA"/>
</dbReference>
<keyword evidence="1" id="KW-0472">Membrane</keyword>
<keyword evidence="1" id="KW-1133">Transmembrane helix</keyword>
<evidence type="ECO:0000313" key="2">
    <source>
        <dbReference type="EMBL" id="KAG0280578.1"/>
    </source>
</evidence>
<reference evidence="2 3" key="1">
    <citation type="journal article" date="2020" name="Fungal Divers.">
        <title>Resolving the Mortierellaceae phylogeny through synthesis of multi-gene phylogenetics and phylogenomics.</title>
        <authorList>
            <person name="Vandepol N."/>
            <person name="Liber J."/>
            <person name="Desiro A."/>
            <person name="Na H."/>
            <person name="Kennedy M."/>
            <person name="Barry K."/>
            <person name="Grigoriev I.V."/>
            <person name="Miller A.N."/>
            <person name="O'Donnell K."/>
            <person name="Stajich J.E."/>
            <person name="Bonito G."/>
        </authorList>
    </citation>
    <scope>NUCLEOTIDE SEQUENCE [LARGE SCALE GENOMIC DNA]</scope>
    <source>
        <strain evidence="2 3">AD045</strain>
    </source>
</reference>
<evidence type="ECO:0000313" key="3">
    <source>
        <dbReference type="Proteomes" id="UP001194696"/>
    </source>
</evidence>
<keyword evidence="1" id="KW-0812">Transmembrane</keyword>
<proteinExistence type="predicted"/>
<organism evidence="2 3">
    <name type="scientific">Linnemannia gamsii</name>
    <dbReference type="NCBI Taxonomy" id="64522"/>
    <lineage>
        <taxon>Eukaryota</taxon>
        <taxon>Fungi</taxon>
        <taxon>Fungi incertae sedis</taxon>
        <taxon>Mucoromycota</taxon>
        <taxon>Mortierellomycotina</taxon>
        <taxon>Mortierellomycetes</taxon>
        <taxon>Mortierellales</taxon>
        <taxon>Mortierellaceae</taxon>
        <taxon>Linnemannia</taxon>
    </lineage>
</organism>
<name>A0ABQ7JM48_9FUNG</name>
<dbReference type="Proteomes" id="UP001194696">
    <property type="component" value="Unassembled WGS sequence"/>
</dbReference>
<accession>A0ABQ7JM48</accession>
<comment type="caution">
    <text evidence="2">The sequence shown here is derived from an EMBL/GenBank/DDBJ whole genome shotgun (WGS) entry which is preliminary data.</text>
</comment>
<sequence length="263" mass="28597">MEYFVPIGPGSGASTFALIRKEGTMYAFGNDGGFQYMHMIDKVNVTDSIRSNPNPSLSSSSPLSTGAIIGIVVGAIIVLVGIVFIFFRRYQIRRNKDDNSAIDIVEEETTISAEEDHISICSKKIGDNDGPNYLYLEGKFAQSNSNLDWQTGSTDMLPMAPITPVPERLLDQLEILQEKMRAVQGRIQVTQLSTHLPSDVVTTVSCEDELAMSDVTDLHVEGSATMPREPCEPTIFGPPAGSAQIADLHNPSAPTYISVMPQS</sequence>
<evidence type="ECO:0000256" key="1">
    <source>
        <dbReference type="SAM" id="Phobius"/>
    </source>
</evidence>
<protein>
    <submittedName>
        <fullName evidence="2">Uncharacterized protein</fullName>
    </submittedName>
</protein>
<keyword evidence="3" id="KW-1185">Reference proteome</keyword>